<evidence type="ECO:0000313" key="4">
    <source>
        <dbReference type="Proteomes" id="UP000325780"/>
    </source>
</evidence>
<sequence>MWESAGPPLPIVLWASLCLKKVTSWDHFVVSAWGMPMDNRVAVTETEWRRPVLGCHTAKHATSQPSDSKEAVAHQSTKGRGDAVYKCLHRPATEILAYIVLILCL</sequence>
<feature type="signal peptide" evidence="2">
    <location>
        <begin position="1"/>
        <end position="24"/>
    </location>
</feature>
<dbReference type="EMBL" id="ML742280">
    <property type="protein sequence ID" value="KAE8146191.1"/>
    <property type="molecule type" value="Genomic_DNA"/>
</dbReference>
<reference evidence="3 4" key="1">
    <citation type="submission" date="2019-04" db="EMBL/GenBank/DDBJ databases">
        <title>Friends and foes A comparative genomics study of 23 Aspergillus species from section Flavi.</title>
        <authorList>
            <consortium name="DOE Joint Genome Institute"/>
            <person name="Kjaerbolling I."/>
            <person name="Vesth T."/>
            <person name="Frisvad J.C."/>
            <person name="Nybo J.L."/>
            <person name="Theobald S."/>
            <person name="Kildgaard S."/>
            <person name="Isbrandt T."/>
            <person name="Kuo A."/>
            <person name="Sato A."/>
            <person name="Lyhne E.K."/>
            <person name="Kogle M.E."/>
            <person name="Wiebenga A."/>
            <person name="Kun R.S."/>
            <person name="Lubbers R.J."/>
            <person name="Makela M.R."/>
            <person name="Barry K."/>
            <person name="Chovatia M."/>
            <person name="Clum A."/>
            <person name="Daum C."/>
            <person name="Haridas S."/>
            <person name="He G."/>
            <person name="LaButti K."/>
            <person name="Lipzen A."/>
            <person name="Mondo S."/>
            <person name="Riley R."/>
            <person name="Salamov A."/>
            <person name="Simmons B.A."/>
            <person name="Magnuson J.K."/>
            <person name="Henrissat B."/>
            <person name="Mortensen U.H."/>
            <person name="Larsen T.O."/>
            <person name="Devries R.P."/>
            <person name="Grigoriev I.V."/>
            <person name="Machida M."/>
            <person name="Baker S.E."/>
            <person name="Andersen M.R."/>
        </authorList>
    </citation>
    <scope>NUCLEOTIDE SEQUENCE [LARGE SCALE GENOMIC DNA]</scope>
    <source>
        <strain evidence="3 4">IBT 18842</strain>
    </source>
</reference>
<dbReference type="AlphaFoldDB" id="A0A5N6TJC1"/>
<evidence type="ECO:0000256" key="2">
    <source>
        <dbReference type="SAM" id="SignalP"/>
    </source>
</evidence>
<protein>
    <recommendedName>
        <fullName evidence="5">Secreted protein</fullName>
    </recommendedName>
</protein>
<feature type="chain" id="PRO_5024931420" description="Secreted protein" evidence="2">
    <location>
        <begin position="25"/>
        <end position="105"/>
    </location>
</feature>
<feature type="region of interest" description="Disordered" evidence="1">
    <location>
        <begin position="59"/>
        <end position="79"/>
    </location>
</feature>
<proteinExistence type="predicted"/>
<gene>
    <name evidence="3" type="ORF">BDV25DRAFT_143928</name>
</gene>
<evidence type="ECO:0000313" key="3">
    <source>
        <dbReference type="EMBL" id="KAE8146191.1"/>
    </source>
</evidence>
<organism evidence="3 4">
    <name type="scientific">Aspergillus avenaceus</name>
    <dbReference type="NCBI Taxonomy" id="36643"/>
    <lineage>
        <taxon>Eukaryota</taxon>
        <taxon>Fungi</taxon>
        <taxon>Dikarya</taxon>
        <taxon>Ascomycota</taxon>
        <taxon>Pezizomycotina</taxon>
        <taxon>Eurotiomycetes</taxon>
        <taxon>Eurotiomycetidae</taxon>
        <taxon>Eurotiales</taxon>
        <taxon>Aspergillaceae</taxon>
        <taxon>Aspergillus</taxon>
        <taxon>Aspergillus subgen. Circumdati</taxon>
    </lineage>
</organism>
<keyword evidence="4" id="KW-1185">Reference proteome</keyword>
<accession>A0A5N6TJC1</accession>
<dbReference type="Proteomes" id="UP000325780">
    <property type="component" value="Unassembled WGS sequence"/>
</dbReference>
<name>A0A5N6TJC1_ASPAV</name>
<keyword evidence="2" id="KW-0732">Signal</keyword>
<evidence type="ECO:0008006" key="5">
    <source>
        <dbReference type="Google" id="ProtNLM"/>
    </source>
</evidence>
<evidence type="ECO:0000256" key="1">
    <source>
        <dbReference type="SAM" id="MobiDB-lite"/>
    </source>
</evidence>